<evidence type="ECO:0000313" key="3">
    <source>
        <dbReference type="Proteomes" id="UP000663844"/>
    </source>
</evidence>
<reference evidence="2" key="1">
    <citation type="submission" date="2021-02" db="EMBL/GenBank/DDBJ databases">
        <authorList>
            <person name="Nowell W R."/>
        </authorList>
    </citation>
    <scope>NUCLEOTIDE SEQUENCE</scope>
</reference>
<dbReference type="AlphaFoldDB" id="A0A820S1Y7"/>
<dbReference type="Proteomes" id="UP000663844">
    <property type="component" value="Unassembled WGS sequence"/>
</dbReference>
<gene>
    <name evidence="2" type="ORF">OXD698_LOCUS54416</name>
</gene>
<dbReference type="EMBL" id="CAJOAZ010032977">
    <property type="protein sequence ID" value="CAF4451352.1"/>
    <property type="molecule type" value="Genomic_DNA"/>
</dbReference>
<comment type="caution">
    <text evidence="2">The sequence shown here is derived from an EMBL/GenBank/DDBJ whole genome shotgun (WGS) entry which is preliminary data.</text>
</comment>
<name>A0A820S1Y7_9BILA</name>
<accession>A0A820S1Y7</accession>
<evidence type="ECO:0000313" key="2">
    <source>
        <dbReference type="EMBL" id="CAF4451352.1"/>
    </source>
</evidence>
<proteinExistence type="predicted"/>
<protein>
    <submittedName>
        <fullName evidence="2">Uncharacterized protein</fullName>
    </submittedName>
</protein>
<feature type="non-terminal residue" evidence="2">
    <location>
        <position position="37"/>
    </location>
</feature>
<sequence>MRWCEGSKEGSIVVGGNGQGEQPNQLNFPRGLSFDVE</sequence>
<feature type="region of interest" description="Disordered" evidence="1">
    <location>
        <begin position="1"/>
        <end position="37"/>
    </location>
</feature>
<evidence type="ECO:0000256" key="1">
    <source>
        <dbReference type="SAM" id="MobiDB-lite"/>
    </source>
</evidence>
<organism evidence="2 3">
    <name type="scientific">Adineta steineri</name>
    <dbReference type="NCBI Taxonomy" id="433720"/>
    <lineage>
        <taxon>Eukaryota</taxon>
        <taxon>Metazoa</taxon>
        <taxon>Spiralia</taxon>
        <taxon>Gnathifera</taxon>
        <taxon>Rotifera</taxon>
        <taxon>Eurotatoria</taxon>
        <taxon>Bdelloidea</taxon>
        <taxon>Adinetida</taxon>
        <taxon>Adinetidae</taxon>
        <taxon>Adineta</taxon>
    </lineage>
</organism>